<evidence type="ECO:0000256" key="1">
    <source>
        <dbReference type="ARBA" id="ARBA00007447"/>
    </source>
</evidence>
<dbReference type="PROSITE" id="PS51767">
    <property type="entry name" value="PEPTIDASE_A1"/>
    <property type="match status" value="1"/>
</dbReference>
<dbReference type="InterPro" id="IPR001461">
    <property type="entry name" value="Aspartic_peptidase_A1"/>
</dbReference>
<dbReference type="SUPFAM" id="SSF50630">
    <property type="entry name" value="Acid proteases"/>
    <property type="match status" value="1"/>
</dbReference>
<evidence type="ECO:0000313" key="12">
    <source>
        <dbReference type="EMBL" id="KAK0748311.1"/>
    </source>
</evidence>
<proteinExistence type="inferred from homology"/>
<dbReference type="Gene3D" id="2.40.70.10">
    <property type="entry name" value="Acid Proteases"/>
    <property type="match status" value="2"/>
</dbReference>
<protein>
    <recommendedName>
        <fullName evidence="7">Probable aspartic-type endopeptidase OPSB</fullName>
    </recommendedName>
    <alternativeName>
        <fullName evidence="6">Probable aspartic-type endopeptidase opsB</fullName>
    </alternativeName>
</protein>
<evidence type="ECO:0000256" key="8">
    <source>
        <dbReference type="PIRSR" id="PIRSR601461-1"/>
    </source>
</evidence>
<gene>
    <name evidence="12" type="ORF">B0T21DRAFT_278069</name>
</gene>
<feature type="signal peptide" evidence="10">
    <location>
        <begin position="1"/>
        <end position="20"/>
    </location>
</feature>
<dbReference type="InterPro" id="IPR033876">
    <property type="entry name" value="SAP-like"/>
</dbReference>
<evidence type="ECO:0000259" key="11">
    <source>
        <dbReference type="PROSITE" id="PS51767"/>
    </source>
</evidence>
<dbReference type="InterPro" id="IPR021109">
    <property type="entry name" value="Peptidase_aspartic_dom_sf"/>
</dbReference>
<dbReference type="PRINTS" id="PR00792">
    <property type="entry name" value="PEPSIN"/>
</dbReference>
<dbReference type="AlphaFoldDB" id="A0AA40EZJ8"/>
<keyword evidence="13" id="KW-1185">Reference proteome</keyword>
<comment type="caution">
    <text evidence="12">The sequence shown here is derived from an EMBL/GenBank/DDBJ whole genome shotgun (WGS) entry which is preliminary data.</text>
</comment>
<evidence type="ECO:0000256" key="4">
    <source>
        <dbReference type="ARBA" id="ARBA00022750"/>
    </source>
</evidence>
<dbReference type="InterPro" id="IPR033121">
    <property type="entry name" value="PEPTIDASE_A1"/>
</dbReference>
<evidence type="ECO:0000256" key="9">
    <source>
        <dbReference type="RuleBase" id="RU000454"/>
    </source>
</evidence>
<keyword evidence="3 10" id="KW-0732">Signal</keyword>
<evidence type="ECO:0000313" key="13">
    <source>
        <dbReference type="Proteomes" id="UP001172159"/>
    </source>
</evidence>
<keyword evidence="2 9" id="KW-0645">Protease</keyword>
<organism evidence="12 13">
    <name type="scientific">Apiosordaria backusii</name>
    <dbReference type="NCBI Taxonomy" id="314023"/>
    <lineage>
        <taxon>Eukaryota</taxon>
        <taxon>Fungi</taxon>
        <taxon>Dikarya</taxon>
        <taxon>Ascomycota</taxon>
        <taxon>Pezizomycotina</taxon>
        <taxon>Sordariomycetes</taxon>
        <taxon>Sordariomycetidae</taxon>
        <taxon>Sordariales</taxon>
        <taxon>Lasiosphaeriaceae</taxon>
        <taxon>Apiosordaria</taxon>
    </lineage>
</organism>
<evidence type="ECO:0000256" key="10">
    <source>
        <dbReference type="SAM" id="SignalP"/>
    </source>
</evidence>
<evidence type="ECO:0000256" key="7">
    <source>
        <dbReference type="ARBA" id="ARBA00068059"/>
    </source>
</evidence>
<dbReference type="InterPro" id="IPR001969">
    <property type="entry name" value="Aspartic_peptidase_AS"/>
</dbReference>
<feature type="domain" description="Peptidase A1" evidence="11">
    <location>
        <begin position="65"/>
        <end position="407"/>
    </location>
</feature>
<dbReference type="PROSITE" id="PS00141">
    <property type="entry name" value="ASP_PROTEASE"/>
    <property type="match status" value="1"/>
</dbReference>
<dbReference type="Proteomes" id="UP001172159">
    <property type="component" value="Unassembled WGS sequence"/>
</dbReference>
<comment type="similarity">
    <text evidence="1 9">Belongs to the peptidase A1 family.</text>
</comment>
<dbReference type="CDD" id="cd05474">
    <property type="entry name" value="SAP_like"/>
    <property type="match status" value="1"/>
</dbReference>
<accession>A0AA40EZJ8</accession>
<evidence type="ECO:0000256" key="3">
    <source>
        <dbReference type="ARBA" id="ARBA00022729"/>
    </source>
</evidence>
<reference evidence="12" key="1">
    <citation type="submission" date="2023-06" db="EMBL/GenBank/DDBJ databases">
        <title>Genome-scale phylogeny and comparative genomics of the fungal order Sordariales.</title>
        <authorList>
            <consortium name="Lawrence Berkeley National Laboratory"/>
            <person name="Hensen N."/>
            <person name="Bonometti L."/>
            <person name="Westerberg I."/>
            <person name="Brannstrom I.O."/>
            <person name="Guillou S."/>
            <person name="Cros-Aarteil S."/>
            <person name="Calhoun S."/>
            <person name="Haridas S."/>
            <person name="Kuo A."/>
            <person name="Mondo S."/>
            <person name="Pangilinan J."/>
            <person name="Riley R."/>
            <person name="Labutti K."/>
            <person name="Andreopoulos B."/>
            <person name="Lipzen A."/>
            <person name="Chen C."/>
            <person name="Yanf M."/>
            <person name="Daum C."/>
            <person name="Ng V."/>
            <person name="Clum A."/>
            <person name="Steindorff A."/>
            <person name="Ohm R."/>
            <person name="Martin F."/>
            <person name="Silar P."/>
            <person name="Natvig D."/>
            <person name="Lalanne C."/>
            <person name="Gautier V."/>
            <person name="Ament-Velasquez S.L."/>
            <person name="Kruys A."/>
            <person name="Hutchinson M.I."/>
            <person name="Powell A.J."/>
            <person name="Barry K."/>
            <person name="Miller A.N."/>
            <person name="Grigoriev I.V."/>
            <person name="Debuchy R."/>
            <person name="Gladieux P."/>
            <person name="Thoren M.H."/>
            <person name="Johannesson H."/>
        </authorList>
    </citation>
    <scope>NUCLEOTIDE SEQUENCE</scope>
    <source>
        <strain evidence="12">CBS 540.89</strain>
    </source>
</reference>
<evidence type="ECO:0000256" key="5">
    <source>
        <dbReference type="ARBA" id="ARBA00022801"/>
    </source>
</evidence>
<evidence type="ECO:0000256" key="6">
    <source>
        <dbReference type="ARBA" id="ARBA00067536"/>
    </source>
</evidence>
<evidence type="ECO:0000256" key="2">
    <source>
        <dbReference type="ARBA" id="ARBA00022670"/>
    </source>
</evidence>
<keyword evidence="4 9" id="KW-0064">Aspartyl protease</keyword>
<name>A0AA40EZJ8_9PEZI</name>
<dbReference type="FunFam" id="2.40.70.10:FF:000011">
    <property type="entry name" value="Aspartic protease"/>
    <property type="match status" value="1"/>
</dbReference>
<dbReference type="GO" id="GO:0004190">
    <property type="term" value="F:aspartic-type endopeptidase activity"/>
    <property type="evidence" value="ECO:0007669"/>
    <property type="project" value="UniProtKB-KW"/>
</dbReference>
<feature type="active site" evidence="8">
    <location>
        <position position="83"/>
    </location>
</feature>
<dbReference type="PANTHER" id="PTHR47966:SF65">
    <property type="entry name" value="ASPARTIC-TYPE ENDOPEPTIDASE"/>
    <property type="match status" value="1"/>
</dbReference>
<feature type="chain" id="PRO_5041350555" description="Probable aspartic-type endopeptidase OPSB" evidence="10">
    <location>
        <begin position="21"/>
        <end position="501"/>
    </location>
</feature>
<feature type="active site" evidence="8">
    <location>
        <position position="285"/>
    </location>
</feature>
<keyword evidence="5 9" id="KW-0378">Hydrolase</keyword>
<dbReference type="Pfam" id="PF00026">
    <property type="entry name" value="Asp"/>
    <property type="match status" value="1"/>
</dbReference>
<dbReference type="GO" id="GO:0006508">
    <property type="term" value="P:proteolysis"/>
    <property type="evidence" value="ECO:0007669"/>
    <property type="project" value="UniProtKB-KW"/>
</dbReference>
<dbReference type="EMBL" id="JAUKTV010000001">
    <property type="protein sequence ID" value="KAK0748311.1"/>
    <property type="molecule type" value="Genomic_DNA"/>
</dbReference>
<dbReference type="PANTHER" id="PTHR47966">
    <property type="entry name" value="BETA-SITE APP-CLEAVING ENZYME, ISOFORM A-RELATED"/>
    <property type="match status" value="1"/>
</dbReference>
<sequence length="501" mass="53031">MRGGAGVIAVAALFTGTASAQHRDGVVQWDIQRRQPPPETYTRLLRKRASTFEETITNEEARGGYFATCRLGTPGQDLTLQLDTGSSDIWVPDSGANVCSKSGTEGCALGTFNPDRSSTFEVVGQGDFDINYVDKTSSKGDYFTDVFQIGGATLQNMTMGLGIETDIAYGLVGVGYALNEAIVGTTQSTSSIYPNLPVNMVNEKLINTVAYSLWLNDLDSSSGNILFGGIDTQKYKGNLTRIDILPTTQGLYTSFAVAMTSLIAVSPSGQDTLTSRSFPMPVVLDSGTTLSYLPTDLALQVWKEVGALYSPEFKFAVLPCDMQNSKGYFSFGFAGPNGPQINVSMGELVLDLTSGQAPVFNTGPYKGMDACEFGIQNSSTAPYLLGDTFLRSAYVVYDLVNNQVGLAETDFNSTESNIVAFPSLSAHIPSATIAPDQSQATIRPSVTTPAYAASAGFTDSAGVNRSENVAAGLPPALGTSQLSVVGLSMIFAMLGSGIFLL</sequence>